<dbReference type="Proteomes" id="UP001142055">
    <property type="component" value="Chromosome 4"/>
</dbReference>
<feature type="region of interest" description="Disordered" evidence="1">
    <location>
        <begin position="398"/>
        <end position="431"/>
    </location>
</feature>
<dbReference type="InterPro" id="IPR018244">
    <property type="entry name" value="Allrgn_V5/Tpx1_CS"/>
</dbReference>
<evidence type="ECO:0000259" key="3">
    <source>
        <dbReference type="SMART" id="SM00198"/>
    </source>
</evidence>
<protein>
    <recommendedName>
        <fullName evidence="3">SCP domain-containing protein</fullName>
    </recommendedName>
</protein>
<keyword evidence="2" id="KW-1133">Transmembrane helix</keyword>
<feature type="domain" description="SCP" evidence="3">
    <location>
        <begin position="84"/>
        <end position="252"/>
    </location>
</feature>
<dbReference type="PANTHER" id="PTHR10334">
    <property type="entry name" value="CYSTEINE-RICH SECRETORY PROTEIN-RELATED"/>
    <property type="match status" value="1"/>
</dbReference>
<dbReference type="PRINTS" id="PR00838">
    <property type="entry name" value="V5ALLERGEN"/>
</dbReference>
<proteinExistence type="predicted"/>
<dbReference type="Pfam" id="PF00188">
    <property type="entry name" value="CAP"/>
    <property type="match status" value="1"/>
</dbReference>
<dbReference type="InterPro" id="IPR035940">
    <property type="entry name" value="CAP_sf"/>
</dbReference>
<dbReference type="AlphaFoldDB" id="A0A9Q0RK96"/>
<dbReference type="SMART" id="SM00198">
    <property type="entry name" value="SCP"/>
    <property type="match status" value="1"/>
</dbReference>
<accession>A0A9Q0RK96</accession>
<organism evidence="4 5">
    <name type="scientific">Blomia tropicalis</name>
    <name type="common">Mite</name>
    <dbReference type="NCBI Taxonomy" id="40697"/>
    <lineage>
        <taxon>Eukaryota</taxon>
        <taxon>Metazoa</taxon>
        <taxon>Ecdysozoa</taxon>
        <taxon>Arthropoda</taxon>
        <taxon>Chelicerata</taxon>
        <taxon>Arachnida</taxon>
        <taxon>Acari</taxon>
        <taxon>Acariformes</taxon>
        <taxon>Sarcoptiformes</taxon>
        <taxon>Astigmata</taxon>
        <taxon>Glycyphagoidea</taxon>
        <taxon>Echimyopodidae</taxon>
        <taxon>Blomia</taxon>
    </lineage>
</organism>
<dbReference type="PRINTS" id="PR00837">
    <property type="entry name" value="V5TPXLIKE"/>
</dbReference>
<evidence type="ECO:0000256" key="2">
    <source>
        <dbReference type="SAM" id="Phobius"/>
    </source>
</evidence>
<dbReference type="OMA" id="PDNQTQK"/>
<gene>
    <name evidence="4" type="ORF">RDWZM_010601</name>
</gene>
<sequence>MRMNQTNVPFHHIMATYSILIIIISIILCTLNIKSIIAQFDDLSSLNEHEAICIARYAKYNSNHTACVPPNRSCRITHDGINKQDRKLIVDVHNYFRNLIASGNESNLGFPSASDMLRMEWDNELAYVAQMHANQCKFAHDCNTCRRTGRNQFVGQNLYVYQSSRTTVNQQWRFVIKEWYDEIKIAPPIVANSFDLFNLNIGHFTQIAWASTNRIGCGYVTYDLSGSEAENSIFKTGQLYTCNYAPGGNFLGEPMYGKGRSASRCPTRHRRSKRFTSLCELNRVTNKSNKKNRIGNNNRNHKHQHLENGIELNSPIPTVSTTSTTIGSTTSLSTPLITNATIVIIPPSSHETTISTPKINIPTISIGQHQPTYSNEIPETTYSLRPYQTIDENRLLQKATTPTTTTPTTTSTSTTTSTTTPSTTTTTTTTTKRISIKPKWTTKPETFSSSKRVTNWWDKWSENFGNTNKFASNSNTNRLLKSTKPTTVRTTTTTRKPFWKWSNLFKNKWERTASPVSWTPGPITSTRYLRFEMSHNGITTHRIDQYI</sequence>
<dbReference type="InterPro" id="IPR002413">
    <property type="entry name" value="V5_allergen-like"/>
</dbReference>
<dbReference type="GO" id="GO:0005576">
    <property type="term" value="C:extracellular region"/>
    <property type="evidence" value="ECO:0007669"/>
    <property type="project" value="InterPro"/>
</dbReference>
<evidence type="ECO:0000256" key="1">
    <source>
        <dbReference type="SAM" id="MobiDB-lite"/>
    </source>
</evidence>
<evidence type="ECO:0000313" key="4">
    <source>
        <dbReference type="EMBL" id="KAJ6216101.1"/>
    </source>
</evidence>
<keyword evidence="2" id="KW-0472">Membrane</keyword>
<dbReference type="PROSITE" id="PS01010">
    <property type="entry name" value="CRISP_2"/>
    <property type="match status" value="1"/>
</dbReference>
<dbReference type="PROSITE" id="PS01009">
    <property type="entry name" value="CRISP_1"/>
    <property type="match status" value="1"/>
</dbReference>
<reference evidence="4" key="1">
    <citation type="submission" date="2022-12" db="EMBL/GenBank/DDBJ databases">
        <title>Genome assemblies of Blomia tropicalis.</title>
        <authorList>
            <person name="Cui Y."/>
        </authorList>
    </citation>
    <scope>NUCLEOTIDE SEQUENCE</scope>
    <source>
        <tissue evidence="4">Adult mites</tissue>
    </source>
</reference>
<dbReference type="InterPro" id="IPR014044">
    <property type="entry name" value="CAP_dom"/>
</dbReference>
<dbReference type="InterPro" id="IPR001283">
    <property type="entry name" value="CRISP-related"/>
</dbReference>
<dbReference type="EMBL" id="JAPWDV010000004">
    <property type="protein sequence ID" value="KAJ6216101.1"/>
    <property type="molecule type" value="Genomic_DNA"/>
</dbReference>
<feature type="compositionally biased region" description="Low complexity" evidence="1">
    <location>
        <begin position="400"/>
        <end position="431"/>
    </location>
</feature>
<comment type="caution">
    <text evidence="4">The sequence shown here is derived from an EMBL/GenBank/DDBJ whole genome shotgun (WGS) entry which is preliminary data.</text>
</comment>
<dbReference type="CDD" id="cd05380">
    <property type="entry name" value="CAP_euk"/>
    <property type="match status" value="1"/>
</dbReference>
<evidence type="ECO:0000313" key="5">
    <source>
        <dbReference type="Proteomes" id="UP001142055"/>
    </source>
</evidence>
<keyword evidence="5" id="KW-1185">Reference proteome</keyword>
<keyword evidence="2" id="KW-0812">Transmembrane</keyword>
<dbReference type="Gene3D" id="3.40.33.10">
    <property type="entry name" value="CAP"/>
    <property type="match status" value="1"/>
</dbReference>
<dbReference type="SUPFAM" id="SSF55797">
    <property type="entry name" value="PR-1-like"/>
    <property type="match status" value="1"/>
</dbReference>
<name>A0A9Q0RK96_BLOTA</name>
<feature type="transmembrane region" description="Helical" evidence="2">
    <location>
        <begin position="12"/>
        <end position="33"/>
    </location>
</feature>